<dbReference type="PaxDb" id="1140-Synpcc7942_2002"/>
<dbReference type="KEGG" id="syf:Synpcc7942_2002"/>
<accession>Q31LN7</accession>
<dbReference type="HOGENOM" id="CLU_1174947_0_0_3"/>
<feature type="compositionally biased region" description="Low complexity" evidence="1">
    <location>
        <begin position="14"/>
        <end position="30"/>
    </location>
</feature>
<protein>
    <submittedName>
        <fullName evidence="2">Uncharacterized protein</fullName>
    </submittedName>
</protein>
<dbReference type="EMBL" id="CP000100">
    <property type="protein sequence ID" value="ABB58032.1"/>
    <property type="molecule type" value="Genomic_DNA"/>
</dbReference>
<reference evidence="3" key="1">
    <citation type="submission" date="2005-08" db="EMBL/GenBank/DDBJ databases">
        <title>Complete sequence of chromosome 1 of Synechococcus elongatus PCC 7942.</title>
        <authorList>
            <consortium name="US DOE Joint Genome Institute"/>
            <person name="Copeland A."/>
            <person name="Lucas S."/>
            <person name="Lapidus A."/>
            <person name="Barry K."/>
            <person name="Detter J.C."/>
            <person name="Glavina T."/>
            <person name="Hammon N."/>
            <person name="Israni S."/>
            <person name="Pitluck S."/>
            <person name="Schmutz J."/>
            <person name="Larimer F."/>
            <person name="Land M."/>
            <person name="Kyrpides N."/>
            <person name="Lykidis A."/>
            <person name="Richardson P."/>
        </authorList>
    </citation>
    <scope>NUCLEOTIDE SEQUENCE [LARGE SCALE GENOMIC DNA]</scope>
    <source>
        <strain evidence="3">ATCC 33912 / PCC 7942 / FACHB-805</strain>
    </source>
</reference>
<evidence type="ECO:0000313" key="2">
    <source>
        <dbReference type="EMBL" id="ABB58032.1"/>
    </source>
</evidence>
<gene>
    <name evidence="2" type="ordered locus">Synpcc7942_2002</name>
</gene>
<evidence type="ECO:0000313" key="3">
    <source>
        <dbReference type="Proteomes" id="UP000889800"/>
    </source>
</evidence>
<dbReference type="GeneID" id="72430876"/>
<keyword evidence="3" id="KW-1185">Reference proteome</keyword>
<feature type="region of interest" description="Disordered" evidence="1">
    <location>
        <begin position="1"/>
        <end position="47"/>
    </location>
</feature>
<dbReference type="BioCyc" id="SYNEL:SYNPCC7942_2002-MONOMER"/>
<feature type="compositionally biased region" description="Pro residues" evidence="1">
    <location>
        <begin position="1"/>
        <end position="13"/>
    </location>
</feature>
<proteinExistence type="predicted"/>
<name>Q31LN7_SYNE7</name>
<evidence type="ECO:0000256" key="1">
    <source>
        <dbReference type="SAM" id="MobiDB-lite"/>
    </source>
</evidence>
<organism evidence="2 3">
    <name type="scientific">Synechococcus elongatus (strain ATCC 33912 / PCC 7942 / FACHB-805)</name>
    <name type="common">Anacystis nidulans R2</name>
    <dbReference type="NCBI Taxonomy" id="1140"/>
    <lineage>
        <taxon>Bacteria</taxon>
        <taxon>Bacillati</taxon>
        <taxon>Cyanobacteriota</taxon>
        <taxon>Cyanophyceae</taxon>
        <taxon>Synechococcales</taxon>
        <taxon>Synechococcaceae</taxon>
        <taxon>Synechococcus</taxon>
    </lineage>
</organism>
<sequence length="236" mass="26891">MATPPPSPLPSGRPRPARPITRSSPAASRSRPSRKPPRRTELPPKPDSVTYRAVACFQGSLAWDQQGETATLQITDNHSLNVALSGLVQATLQRHPQQLQQLMQTPHYWVSWPLQRHKHLQFWLRGWQNQAPADLQAGRVRICGFVKSWKDQNGAVQVWIGRNEAAPPGQIDKPAWKIKRLQLRGAPEQLRPGWWQFDCEVTRYGQLRIVEAELLVPFRPKPRRRSQPPVTATRSD</sequence>
<dbReference type="Proteomes" id="UP000889800">
    <property type="component" value="Chromosome"/>
</dbReference>
<dbReference type="AlphaFoldDB" id="Q31LN7"/>
<dbReference type="RefSeq" id="WP_011378272.1">
    <property type="nucleotide sequence ID" value="NC_007604.1"/>
</dbReference>
<dbReference type="STRING" id="1140.Synpcc7942_2002"/>